<name>A0A9N7VDJ5_PLEPL</name>
<feature type="region of interest" description="Disordered" evidence="1">
    <location>
        <begin position="47"/>
        <end position="73"/>
    </location>
</feature>
<evidence type="ECO:0000313" key="2">
    <source>
        <dbReference type="EMBL" id="CAB1448908.1"/>
    </source>
</evidence>
<protein>
    <submittedName>
        <fullName evidence="2">Uncharacterized protein</fullName>
    </submittedName>
</protein>
<accession>A0A9N7VDJ5</accession>
<gene>
    <name evidence="2" type="ORF">PLEPLA_LOCUS36558</name>
</gene>
<dbReference type="Proteomes" id="UP001153269">
    <property type="component" value="Unassembled WGS sequence"/>
</dbReference>
<dbReference type="EMBL" id="CADEAL010003992">
    <property type="protein sequence ID" value="CAB1448908.1"/>
    <property type="molecule type" value="Genomic_DNA"/>
</dbReference>
<organism evidence="2 3">
    <name type="scientific">Pleuronectes platessa</name>
    <name type="common">European plaice</name>
    <dbReference type="NCBI Taxonomy" id="8262"/>
    <lineage>
        <taxon>Eukaryota</taxon>
        <taxon>Metazoa</taxon>
        <taxon>Chordata</taxon>
        <taxon>Craniata</taxon>
        <taxon>Vertebrata</taxon>
        <taxon>Euteleostomi</taxon>
        <taxon>Actinopterygii</taxon>
        <taxon>Neopterygii</taxon>
        <taxon>Teleostei</taxon>
        <taxon>Neoteleostei</taxon>
        <taxon>Acanthomorphata</taxon>
        <taxon>Carangaria</taxon>
        <taxon>Pleuronectiformes</taxon>
        <taxon>Pleuronectoidei</taxon>
        <taxon>Pleuronectidae</taxon>
        <taxon>Pleuronectes</taxon>
    </lineage>
</organism>
<evidence type="ECO:0000256" key="1">
    <source>
        <dbReference type="SAM" id="MobiDB-lite"/>
    </source>
</evidence>
<evidence type="ECO:0000313" key="3">
    <source>
        <dbReference type="Proteomes" id="UP001153269"/>
    </source>
</evidence>
<dbReference type="AlphaFoldDB" id="A0A9N7VDJ5"/>
<sequence>MFAFVGIQDTSYRMKCLLCLPRETEIMAFQNSPSNLKKHIQEWTTSRSRSRILPCQEKPPDPAHLMRETSSLR</sequence>
<proteinExistence type="predicted"/>
<keyword evidence="3" id="KW-1185">Reference proteome</keyword>
<comment type="caution">
    <text evidence="2">The sequence shown here is derived from an EMBL/GenBank/DDBJ whole genome shotgun (WGS) entry which is preliminary data.</text>
</comment>
<feature type="compositionally biased region" description="Basic and acidic residues" evidence="1">
    <location>
        <begin position="58"/>
        <end position="67"/>
    </location>
</feature>
<reference evidence="2" key="1">
    <citation type="submission" date="2020-03" db="EMBL/GenBank/DDBJ databases">
        <authorList>
            <person name="Weist P."/>
        </authorList>
    </citation>
    <scope>NUCLEOTIDE SEQUENCE</scope>
</reference>